<feature type="compositionally biased region" description="Basic and acidic residues" evidence="1">
    <location>
        <begin position="82"/>
        <end position="105"/>
    </location>
</feature>
<feature type="region of interest" description="Disordered" evidence="1">
    <location>
        <begin position="82"/>
        <end position="131"/>
    </location>
</feature>
<keyword evidence="3" id="KW-1185">Reference proteome</keyword>
<name>A0ABR4DZF1_9PEZI</name>
<reference evidence="2 3" key="1">
    <citation type="submission" date="2024-03" db="EMBL/GenBank/DDBJ databases">
        <title>A high-quality draft genome sequence of Diaporthe vaccinii, a causative agent of upright dieback and viscid rot disease in cranberry plants.</title>
        <authorList>
            <person name="Sarrasin M."/>
            <person name="Lang B.F."/>
            <person name="Burger G."/>
        </authorList>
    </citation>
    <scope>NUCLEOTIDE SEQUENCE [LARGE SCALE GENOMIC DNA]</scope>
    <source>
        <strain evidence="2 3">IS7</strain>
    </source>
</reference>
<protein>
    <submittedName>
        <fullName evidence="2">Uncharacterized protein</fullName>
    </submittedName>
</protein>
<gene>
    <name evidence="2" type="ORF">FJTKL_01951</name>
</gene>
<organism evidence="2 3">
    <name type="scientific">Diaporthe vaccinii</name>
    <dbReference type="NCBI Taxonomy" id="105482"/>
    <lineage>
        <taxon>Eukaryota</taxon>
        <taxon>Fungi</taxon>
        <taxon>Dikarya</taxon>
        <taxon>Ascomycota</taxon>
        <taxon>Pezizomycotina</taxon>
        <taxon>Sordariomycetes</taxon>
        <taxon>Sordariomycetidae</taxon>
        <taxon>Diaporthales</taxon>
        <taxon>Diaporthaceae</taxon>
        <taxon>Diaporthe</taxon>
        <taxon>Diaporthe eres species complex</taxon>
    </lineage>
</organism>
<feature type="region of interest" description="Disordered" evidence="1">
    <location>
        <begin position="1"/>
        <end position="33"/>
    </location>
</feature>
<dbReference type="EMBL" id="JBAWTH010000130">
    <property type="protein sequence ID" value="KAL2275561.1"/>
    <property type="molecule type" value="Genomic_DNA"/>
</dbReference>
<proteinExistence type="predicted"/>
<accession>A0ABR4DZF1</accession>
<comment type="caution">
    <text evidence="2">The sequence shown here is derived from an EMBL/GenBank/DDBJ whole genome shotgun (WGS) entry which is preliminary data.</text>
</comment>
<evidence type="ECO:0000313" key="3">
    <source>
        <dbReference type="Proteomes" id="UP001600888"/>
    </source>
</evidence>
<evidence type="ECO:0000256" key="1">
    <source>
        <dbReference type="SAM" id="MobiDB-lite"/>
    </source>
</evidence>
<sequence>MCPQHSIRLNQNASMGHKYKKPARPSVANGGRHRCPQCRKTPTASCFGHHLFICKKHPRQCYTRINPCQLCEGEERRQAKAEKMEASRAKALEEQQKAQQKEAARQKFNRKNRWTDTQKSGRITAMRAKSG</sequence>
<dbReference type="Proteomes" id="UP001600888">
    <property type="component" value="Unassembled WGS sequence"/>
</dbReference>
<evidence type="ECO:0000313" key="2">
    <source>
        <dbReference type="EMBL" id="KAL2275561.1"/>
    </source>
</evidence>